<proteinExistence type="predicted"/>
<dbReference type="AlphaFoldDB" id="A0A0A9CHV5"/>
<evidence type="ECO:0000313" key="1">
    <source>
        <dbReference type="EMBL" id="JAD72980.1"/>
    </source>
</evidence>
<protein>
    <submittedName>
        <fullName evidence="1">Uncharacterized protein</fullName>
    </submittedName>
</protein>
<sequence>MLLSRNCLTSCFDLVIWQHPQSSDISFVICKFI</sequence>
<dbReference type="EMBL" id="GBRH01224915">
    <property type="protein sequence ID" value="JAD72980.1"/>
    <property type="molecule type" value="Transcribed_RNA"/>
</dbReference>
<name>A0A0A9CHV5_ARUDO</name>
<reference evidence="1" key="2">
    <citation type="journal article" date="2015" name="Data Brief">
        <title>Shoot transcriptome of the giant reed, Arundo donax.</title>
        <authorList>
            <person name="Barrero R.A."/>
            <person name="Guerrero F.D."/>
            <person name="Moolhuijzen P."/>
            <person name="Goolsby J.A."/>
            <person name="Tidwell J."/>
            <person name="Bellgard S.E."/>
            <person name="Bellgard M.I."/>
        </authorList>
    </citation>
    <scope>NUCLEOTIDE SEQUENCE</scope>
    <source>
        <tissue evidence="1">Shoot tissue taken approximately 20 cm above the soil surface</tissue>
    </source>
</reference>
<organism evidence="1">
    <name type="scientific">Arundo donax</name>
    <name type="common">Giant reed</name>
    <name type="synonym">Donax arundinaceus</name>
    <dbReference type="NCBI Taxonomy" id="35708"/>
    <lineage>
        <taxon>Eukaryota</taxon>
        <taxon>Viridiplantae</taxon>
        <taxon>Streptophyta</taxon>
        <taxon>Embryophyta</taxon>
        <taxon>Tracheophyta</taxon>
        <taxon>Spermatophyta</taxon>
        <taxon>Magnoliopsida</taxon>
        <taxon>Liliopsida</taxon>
        <taxon>Poales</taxon>
        <taxon>Poaceae</taxon>
        <taxon>PACMAD clade</taxon>
        <taxon>Arundinoideae</taxon>
        <taxon>Arundineae</taxon>
        <taxon>Arundo</taxon>
    </lineage>
</organism>
<reference evidence="1" key="1">
    <citation type="submission" date="2014-09" db="EMBL/GenBank/DDBJ databases">
        <authorList>
            <person name="Magalhaes I.L.F."/>
            <person name="Oliveira U."/>
            <person name="Santos F.R."/>
            <person name="Vidigal T.H.D.A."/>
            <person name="Brescovit A.D."/>
            <person name="Santos A.J."/>
        </authorList>
    </citation>
    <scope>NUCLEOTIDE SEQUENCE</scope>
    <source>
        <tissue evidence="1">Shoot tissue taken approximately 20 cm above the soil surface</tissue>
    </source>
</reference>
<accession>A0A0A9CHV5</accession>